<sequence length="98" mass="11199">MTTAKKPHTSYNQEEDELLKRIYTCNQATESMLQMMEEEPAAIHSLTLEDILLHIHTMKQDLQTELLHLLLEKAIHSEQRAQADELPSPEDPSTETGS</sequence>
<dbReference type="EMBL" id="JBHUMM010000025">
    <property type="protein sequence ID" value="MFD2672173.1"/>
    <property type="molecule type" value="Genomic_DNA"/>
</dbReference>
<comment type="caution">
    <text evidence="2">The sequence shown here is derived from an EMBL/GenBank/DDBJ whole genome shotgun (WGS) entry which is preliminary data.</text>
</comment>
<proteinExistence type="predicted"/>
<feature type="region of interest" description="Disordered" evidence="1">
    <location>
        <begin position="78"/>
        <end position="98"/>
    </location>
</feature>
<accession>A0ABW5RAZ3</accession>
<protein>
    <recommendedName>
        <fullName evidence="4">Spore coat protein</fullName>
    </recommendedName>
</protein>
<keyword evidence="3" id="KW-1185">Reference proteome</keyword>
<name>A0ABW5RAZ3_9BACL</name>
<evidence type="ECO:0000313" key="3">
    <source>
        <dbReference type="Proteomes" id="UP001597497"/>
    </source>
</evidence>
<evidence type="ECO:0008006" key="4">
    <source>
        <dbReference type="Google" id="ProtNLM"/>
    </source>
</evidence>
<dbReference type="Proteomes" id="UP001597497">
    <property type="component" value="Unassembled WGS sequence"/>
</dbReference>
<gene>
    <name evidence="2" type="ORF">ACFSUC_11230</name>
</gene>
<dbReference type="RefSeq" id="WP_379929696.1">
    <property type="nucleotide sequence ID" value="NZ_JBHUMM010000025.1"/>
</dbReference>
<reference evidence="3" key="1">
    <citation type="journal article" date="2019" name="Int. J. Syst. Evol. Microbiol.">
        <title>The Global Catalogue of Microorganisms (GCM) 10K type strain sequencing project: providing services to taxonomists for standard genome sequencing and annotation.</title>
        <authorList>
            <consortium name="The Broad Institute Genomics Platform"/>
            <consortium name="The Broad Institute Genome Sequencing Center for Infectious Disease"/>
            <person name="Wu L."/>
            <person name="Ma J."/>
        </authorList>
    </citation>
    <scope>NUCLEOTIDE SEQUENCE [LARGE SCALE GENOMIC DNA]</scope>
    <source>
        <strain evidence="3">KCTC 33676</strain>
    </source>
</reference>
<evidence type="ECO:0000256" key="1">
    <source>
        <dbReference type="SAM" id="MobiDB-lite"/>
    </source>
</evidence>
<evidence type="ECO:0000313" key="2">
    <source>
        <dbReference type="EMBL" id="MFD2672173.1"/>
    </source>
</evidence>
<organism evidence="2 3">
    <name type="scientific">Marinicrinis sediminis</name>
    <dbReference type="NCBI Taxonomy" id="1652465"/>
    <lineage>
        <taxon>Bacteria</taxon>
        <taxon>Bacillati</taxon>
        <taxon>Bacillota</taxon>
        <taxon>Bacilli</taxon>
        <taxon>Bacillales</taxon>
        <taxon>Paenibacillaceae</taxon>
    </lineage>
</organism>